<dbReference type="RefSeq" id="XP_025075308.1">
    <property type="nucleotide sequence ID" value="XM_025219523.1"/>
</dbReference>
<feature type="region of interest" description="Disordered" evidence="1">
    <location>
        <begin position="42"/>
        <end position="66"/>
    </location>
</feature>
<organism evidence="2 3">
    <name type="scientific">Pogonomyrmex barbatus</name>
    <name type="common">red harvester ant</name>
    <dbReference type="NCBI Taxonomy" id="144034"/>
    <lineage>
        <taxon>Eukaryota</taxon>
        <taxon>Metazoa</taxon>
        <taxon>Ecdysozoa</taxon>
        <taxon>Arthropoda</taxon>
        <taxon>Hexapoda</taxon>
        <taxon>Insecta</taxon>
        <taxon>Pterygota</taxon>
        <taxon>Neoptera</taxon>
        <taxon>Endopterygota</taxon>
        <taxon>Hymenoptera</taxon>
        <taxon>Apocrita</taxon>
        <taxon>Aculeata</taxon>
        <taxon>Formicoidea</taxon>
        <taxon>Formicidae</taxon>
        <taxon>Myrmicinae</taxon>
        <taxon>Pogonomyrmex</taxon>
    </lineage>
</organism>
<dbReference type="Proteomes" id="UP000504615">
    <property type="component" value="Unplaced"/>
</dbReference>
<reference evidence="3" key="1">
    <citation type="submission" date="2025-08" db="UniProtKB">
        <authorList>
            <consortium name="RefSeq"/>
        </authorList>
    </citation>
    <scope>IDENTIFICATION</scope>
</reference>
<evidence type="ECO:0000313" key="3">
    <source>
        <dbReference type="RefSeq" id="XP_025075308.1"/>
    </source>
</evidence>
<evidence type="ECO:0000256" key="1">
    <source>
        <dbReference type="SAM" id="MobiDB-lite"/>
    </source>
</evidence>
<feature type="compositionally biased region" description="Polar residues" evidence="1">
    <location>
        <begin position="57"/>
        <end position="66"/>
    </location>
</feature>
<protein>
    <submittedName>
        <fullName evidence="3">Uncharacterized protein LOC112552946 isoform X3</fullName>
    </submittedName>
</protein>
<dbReference type="AlphaFoldDB" id="A0A8N1SBC3"/>
<name>A0A8N1SBC3_9HYME</name>
<proteinExistence type="predicted"/>
<dbReference type="GeneID" id="112552946"/>
<keyword evidence="2" id="KW-1185">Reference proteome</keyword>
<accession>A0A8N1SBC3</accession>
<sequence>MEIWDISHNRTSLQRRLFVIERSSHFFLPGATRHSFISVNARGGPSGSRDAGLIVCPSQTGHRQHT</sequence>
<gene>
    <name evidence="3" type="primary">LOC112552946</name>
</gene>
<evidence type="ECO:0000313" key="2">
    <source>
        <dbReference type="Proteomes" id="UP000504615"/>
    </source>
</evidence>